<dbReference type="Pfam" id="PF17784">
    <property type="entry name" value="Sulfotransfer_4"/>
    <property type="match status" value="1"/>
</dbReference>
<sequence>LPANFIVNSHSTAAMTYESGVQVLHLSMPRTGSTSMKAAYEELGLPTYHGFEYMLRPDDQKAWTEAYLAKYEGKGTPFGRKEFDEILKGWAVLSDCPVLGFTDDLLDAYPEAKVVLVDRDIDSWYKSFNECVVAPFSDWQAWMVINIFERFKNPQPTIMTQKVLYKVFDAHDISSWRENLKKTNLEHAEKIRRVVPKERLLEYKLGSGWEPLCTFLGKDVPDKPFPHLNDSVEFEKWTRDFKDQQLKQGLLAFLKYGAVPVIAAAATIFLRRARA</sequence>
<dbReference type="InterPro" id="IPR040632">
    <property type="entry name" value="Sulfotransfer_4"/>
</dbReference>
<name>A0A8H3ZML5_9PEZI</name>
<dbReference type="OrthoDB" id="408152at2759"/>
<keyword evidence="3" id="KW-1185">Reference proteome</keyword>
<feature type="non-terminal residue" evidence="2">
    <location>
        <position position="1"/>
    </location>
</feature>
<dbReference type="AlphaFoldDB" id="A0A8H3ZML5"/>
<protein>
    <submittedName>
        <fullName evidence="2">Efflux pump antibiotic resistance</fullName>
    </submittedName>
</protein>
<gene>
    <name evidence="2" type="ORF">GQ607_007816</name>
</gene>
<dbReference type="PANTHER" id="PTHR36978">
    <property type="entry name" value="P-LOOP CONTAINING NUCLEOTIDE TRIPHOSPHATE HYDROLASE"/>
    <property type="match status" value="1"/>
</dbReference>
<dbReference type="Gene3D" id="3.40.50.300">
    <property type="entry name" value="P-loop containing nucleotide triphosphate hydrolases"/>
    <property type="match status" value="1"/>
</dbReference>
<dbReference type="SUPFAM" id="SSF52540">
    <property type="entry name" value="P-loop containing nucleoside triphosphate hydrolases"/>
    <property type="match status" value="1"/>
</dbReference>
<keyword evidence="1" id="KW-0472">Membrane</keyword>
<comment type="caution">
    <text evidence="2">The sequence shown here is derived from an EMBL/GenBank/DDBJ whole genome shotgun (WGS) entry which is preliminary data.</text>
</comment>
<dbReference type="PANTHER" id="PTHR36978:SF4">
    <property type="entry name" value="P-LOOP CONTAINING NUCLEOSIDE TRIPHOSPHATE HYDROLASE PROTEIN"/>
    <property type="match status" value="1"/>
</dbReference>
<evidence type="ECO:0000313" key="2">
    <source>
        <dbReference type="EMBL" id="KAF0324923.1"/>
    </source>
</evidence>
<dbReference type="Proteomes" id="UP000434172">
    <property type="component" value="Unassembled WGS sequence"/>
</dbReference>
<evidence type="ECO:0000313" key="3">
    <source>
        <dbReference type="Proteomes" id="UP000434172"/>
    </source>
</evidence>
<dbReference type="InterPro" id="IPR027417">
    <property type="entry name" value="P-loop_NTPase"/>
</dbReference>
<evidence type="ECO:0000256" key="1">
    <source>
        <dbReference type="SAM" id="Phobius"/>
    </source>
</evidence>
<accession>A0A8H3ZML5</accession>
<organism evidence="2 3">
    <name type="scientific">Colletotrichum asianum</name>
    <dbReference type="NCBI Taxonomy" id="702518"/>
    <lineage>
        <taxon>Eukaryota</taxon>
        <taxon>Fungi</taxon>
        <taxon>Dikarya</taxon>
        <taxon>Ascomycota</taxon>
        <taxon>Pezizomycotina</taxon>
        <taxon>Sordariomycetes</taxon>
        <taxon>Hypocreomycetidae</taxon>
        <taxon>Glomerellales</taxon>
        <taxon>Glomerellaceae</taxon>
        <taxon>Colletotrichum</taxon>
        <taxon>Colletotrichum gloeosporioides species complex</taxon>
    </lineage>
</organism>
<keyword evidence="1" id="KW-0812">Transmembrane</keyword>
<dbReference type="EMBL" id="WOWK01000040">
    <property type="protein sequence ID" value="KAF0324923.1"/>
    <property type="molecule type" value="Genomic_DNA"/>
</dbReference>
<keyword evidence="1" id="KW-1133">Transmembrane helix</keyword>
<reference evidence="2 3" key="1">
    <citation type="submission" date="2019-12" db="EMBL/GenBank/DDBJ databases">
        <title>A genome sequence resource for the geographically widespread anthracnose pathogen Colletotrichum asianum.</title>
        <authorList>
            <person name="Meng Y."/>
        </authorList>
    </citation>
    <scope>NUCLEOTIDE SEQUENCE [LARGE SCALE GENOMIC DNA]</scope>
    <source>
        <strain evidence="2 3">ICMP 18580</strain>
    </source>
</reference>
<feature type="transmembrane region" description="Helical" evidence="1">
    <location>
        <begin position="249"/>
        <end position="270"/>
    </location>
</feature>
<proteinExistence type="predicted"/>